<dbReference type="AlphaFoldDB" id="A0A2I0TE48"/>
<reference evidence="3" key="1">
    <citation type="submission" date="2017-11" db="EMBL/GenBank/DDBJ databases">
        <authorList>
            <person name="Lima N.C."/>
            <person name="Parody-Merino A.M."/>
            <person name="Battley P.F."/>
            <person name="Fidler A.E."/>
            <person name="Prosdocimi F."/>
        </authorList>
    </citation>
    <scope>NUCLEOTIDE SEQUENCE [LARGE SCALE GENOMIC DNA]</scope>
</reference>
<evidence type="ECO:0000256" key="1">
    <source>
        <dbReference type="SAM" id="MobiDB-lite"/>
    </source>
</evidence>
<reference evidence="3" key="2">
    <citation type="submission" date="2017-12" db="EMBL/GenBank/DDBJ databases">
        <title>Genome sequence of the Bar-tailed Godwit (Limosa lapponica baueri).</title>
        <authorList>
            <person name="Lima N.C.B."/>
            <person name="Parody-Merino A.M."/>
            <person name="Battley P.F."/>
            <person name="Fidler A.E."/>
            <person name="Prosdocimi F."/>
        </authorList>
    </citation>
    <scope>NUCLEOTIDE SEQUENCE [LARGE SCALE GENOMIC DNA]</scope>
</reference>
<organism evidence="2 3">
    <name type="scientific">Limosa lapponica baueri</name>
    <dbReference type="NCBI Taxonomy" id="1758121"/>
    <lineage>
        <taxon>Eukaryota</taxon>
        <taxon>Metazoa</taxon>
        <taxon>Chordata</taxon>
        <taxon>Craniata</taxon>
        <taxon>Vertebrata</taxon>
        <taxon>Euteleostomi</taxon>
        <taxon>Archelosauria</taxon>
        <taxon>Archosauria</taxon>
        <taxon>Dinosauria</taxon>
        <taxon>Saurischia</taxon>
        <taxon>Theropoda</taxon>
        <taxon>Coelurosauria</taxon>
        <taxon>Aves</taxon>
        <taxon>Neognathae</taxon>
        <taxon>Neoaves</taxon>
        <taxon>Charadriiformes</taxon>
        <taxon>Scolopacidae</taxon>
        <taxon>Limosa</taxon>
    </lineage>
</organism>
<sequence length="164" mass="18621">MGGLLLPGPESQEEGGICRAEPLAQITKDFIDRLREKTNPEIFIQTLRGANLMGTVDTGEKEPGGQLFVLQPHRPVGLNIQPSPEHLEEKRRGEEKEKREEKKRREEKRREEKRREEKRREEKRRRRSSMCTGSPAQTSASYNPAVKPSATLPNLGTDREAAAP</sequence>
<evidence type="ECO:0000313" key="2">
    <source>
        <dbReference type="EMBL" id="PKU32070.1"/>
    </source>
</evidence>
<feature type="compositionally biased region" description="Polar residues" evidence="1">
    <location>
        <begin position="129"/>
        <end position="142"/>
    </location>
</feature>
<name>A0A2I0TE48_LIMLA</name>
<proteinExistence type="predicted"/>
<dbReference type="Proteomes" id="UP000233556">
    <property type="component" value="Unassembled WGS sequence"/>
</dbReference>
<feature type="region of interest" description="Disordered" evidence="1">
    <location>
        <begin position="54"/>
        <end position="164"/>
    </location>
</feature>
<keyword evidence="3" id="KW-1185">Reference proteome</keyword>
<dbReference type="EMBL" id="KZ511856">
    <property type="protein sequence ID" value="PKU32070.1"/>
    <property type="molecule type" value="Genomic_DNA"/>
</dbReference>
<protein>
    <submittedName>
        <fullName evidence="2">Uncharacterized protein</fullName>
    </submittedName>
</protein>
<accession>A0A2I0TE48</accession>
<feature type="region of interest" description="Disordered" evidence="1">
    <location>
        <begin position="1"/>
        <end position="20"/>
    </location>
</feature>
<feature type="compositionally biased region" description="Basic and acidic residues" evidence="1">
    <location>
        <begin position="85"/>
        <end position="120"/>
    </location>
</feature>
<evidence type="ECO:0000313" key="3">
    <source>
        <dbReference type="Proteomes" id="UP000233556"/>
    </source>
</evidence>
<gene>
    <name evidence="2" type="ORF">llap_17626</name>
</gene>